<reference evidence="5 6" key="1">
    <citation type="journal article" date="2017" name="Int. J. Syst. Evol. Microbiol.">
        <title>Bacillus notoginsengisoli sp. nov., a novel bacterium isolated from the rhizosphere of Panax notoginseng.</title>
        <authorList>
            <person name="Zhang M.Y."/>
            <person name="Cheng J."/>
            <person name="Cai Y."/>
            <person name="Zhang T.Y."/>
            <person name="Wu Y.Y."/>
            <person name="Manikprabhu D."/>
            <person name="Li W.J."/>
            <person name="Zhang Y.X."/>
        </authorList>
    </citation>
    <scope>NUCLEOTIDE SEQUENCE [LARGE SCALE GENOMIC DNA]</scope>
    <source>
        <strain evidence="5 6">JCM 30743</strain>
    </source>
</reference>
<evidence type="ECO:0000256" key="3">
    <source>
        <dbReference type="PROSITE-ProRule" id="PRU00335"/>
    </source>
</evidence>
<dbReference type="NCBIfam" id="NF037937">
    <property type="entry name" value="septum_RefZ"/>
    <property type="match status" value="1"/>
</dbReference>
<dbReference type="SUPFAM" id="SSF46689">
    <property type="entry name" value="Homeodomain-like"/>
    <property type="match status" value="1"/>
</dbReference>
<evidence type="ECO:0000313" key="6">
    <source>
        <dbReference type="Proteomes" id="UP000284416"/>
    </source>
</evidence>
<gene>
    <name evidence="5" type="ORF">D1B31_11270</name>
</gene>
<dbReference type="Pfam" id="PF00440">
    <property type="entry name" value="TetR_N"/>
    <property type="match status" value="1"/>
</dbReference>
<evidence type="ECO:0000313" key="5">
    <source>
        <dbReference type="EMBL" id="RHW40763.1"/>
    </source>
</evidence>
<dbReference type="Gene3D" id="1.10.357.10">
    <property type="entry name" value="Tetracycline Repressor, domain 2"/>
    <property type="match status" value="1"/>
</dbReference>
<keyword evidence="6" id="KW-1185">Reference proteome</keyword>
<comment type="caution">
    <text evidence="5">The sequence shown here is derived from an EMBL/GenBank/DDBJ whole genome shotgun (WGS) entry which is preliminary data.</text>
</comment>
<dbReference type="PROSITE" id="PS50977">
    <property type="entry name" value="HTH_TETR_2"/>
    <property type="match status" value="1"/>
</dbReference>
<name>A0A417YUA9_9BACI</name>
<keyword evidence="1" id="KW-0678">Repressor</keyword>
<protein>
    <submittedName>
        <fullName evidence="5">TetR/AcrR family transcriptional regulator</fullName>
    </submittedName>
</protein>
<dbReference type="SUPFAM" id="SSF48498">
    <property type="entry name" value="Tetracyclin repressor-like, C-terminal domain"/>
    <property type="match status" value="1"/>
</dbReference>
<dbReference type="PANTHER" id="PTHR43479:SF21">
    <property type="entry name" value="TRANSCRIPTIONAL REGULATOR, TETR FAMILY"/>
    <property type="match status" value="1"/>
</dbReference>
<dbReference type="EMBL" id="QWEG01000006">
    <property type="protein sequence ID" value="RHW40763.1"/>
    <property type="molecule type" value="Genomic_DNA"/>
</dbReference>
<dbReference type="InterPro" id="IPR050624">
    <property type="entry name" value="HTH-type_Tx_Regulator"/>
</dbReference>
<sequence>MRKNSKKAIVTAAIALFNTKGYAGTSIRDIAAKANANPSTISYYFDNKLGLLEYCFTDYFERYIKQIEESLPLLDSGAAACLKKALENILYFQCSNIQMSRFIAREMSLDSQIVREIMSTYFQKEKYYFQEMLETGMKRGEFRKHSPDYALIQLKGLLTMPFLNPHYITEVLHVFPHERYFAEKYLEQIELWLEGTILSTTVGIPSAVS</sequence>
<accession>A0A417YUA9</accession>
<dbReference type="Proteomes" id="UP000284416">
    <property type="component" value="Unassembled WGS sequence"/>
</dbReference>
<keyword evidence="2 3" id="KW-0238">DNA-binding</keyword>
<dbReference type="OrthoDB" id="9789566at2"/>
<feature type="domain" description="HTH tetR-type" evidence="4">
    <location>
        <begin position="3"/>
        <end position="63"/>
    </location>
</feature>
<organism evidence="5 6">
    <name type="scientific">Neobacillus notoginsengisoli</name>
    <dbReference type="NCBI Taxonomy" id="1578198"/>
    <lineage>
        <taxon>Bacteria</taxon>
        <taxon>Bacillati</taxon>
        <taxon>Bacillota</taxon>
        <taxon>Bacilli</taxon>
        <taxon>Bacillales</taxon>
        <taxon>Bacillaceae</taxon>
        <taxon>Neobacillus</taxon>
    </lineage>
</organism>
<dbReference type="PANTHER" id="PTHR43479">
    <property type="entry name" value="ACREF/ENVCD OPERON REPRESSOR-RELATED"/>
    <property type="match status" value="1"/>
</dbReference>
<dbReference type="InterPro" id="IPR036271">
    <property type="entry name" value="Tet_transcr_reg_TetR-rel_C_sf"/>
</dbReference>
<dbReference type="InterPro" id="IPR001647">
    <property type="entry name" value="HTH_TetR"/>
</dbReference>
<evidence type="ECO:0000259" key="4">
    <source>
        <dbReference type="PROSITE" id="PS50977"/>
    </source>
</evidence>
<dbReference type="InterPro" id="IPR009057">
    <property type="entry name" value="Homeodomain-like_sf"/>
</dbReference>
<dbReference type="AlphaFoldDB" id="A0A417YUA9"/>
<dbReference type="PRINTS" id="PR00455">
    <property type="entry name" value="HTHTETR"/>
</dbReference>
<evidence type="ECO:0000256" key="1">
    <source>
        <dbReference type="ARBA" id="ARBA00022491"/>
    </source>
</evidence>
<dbReference type="GO" id="GO:0003677">
    <property type="term" value="F:DNA binding"/>
    <property type="evidence" value="ECO:0007669"/>
    <property type="project" value="UniProtKB-UniRule"/>
</dbReference>
<dbReference type="RefSeq" id="WP_118920879.1">
    <property type="nucleotide sequence ID" value="NZ_QWEG01000006.1"/>
</dbReference>
<proteinExistence type="predicted"/>
<evidence type="ECO:0000256" key="2">
    <source>
        <dbReference type="ARBA" id="ARBA00023125"/>
    </source>
</evidence>
<feature type="DNA-binding region" description="H-T-H motif" evidence="3">
    <location>
        <begin position="26"/>
        <end position="45"/>
    </location>
</feature>